<proteinExistence type="predicted"/>
<protein>
    <submittedName>
        <fullName evidence="1">Uncharacterized protein</fullName>
    </submittedName>
</protein>
<reference evidence="1 2" key="1">
    <citation type="submission" date="2018-08" db="EMBL/GenBank/DDBJ databases">
        <title>The reduced genetic potential of extracellular carbohydrate catabolism in Euzebyella marina RN62, a Flavobacteriia bacterium isolated from the hadal water.</title>
        <authorList>
            <person name="Xue C."/>
        </authorList>
    </citation>
    <scope>NUCLEOTIDE SEQUENCE [LARGE SCALE GENOMIC DNA]</scope>
    <source>
        <strain evidence="1 2">RN62</strain>
    </source>
</reference>
<dbReference type="EMBL" id="CP032050">
    <property type="protein sequence ID" value="AYN68274.1"/>
    <property type="molecule type" value="Genomic_DNA"/>
</dbReference>
<name>A0A3G2L7L9_9FLAO</name>
<dbReference type="RefSeq" id="WP_121849289.1">
    <property type="nucleotide sequence ID" value="NZ_CP032050.1"/>
</dbReference>
<accession>A0A3G2L7L9</accession>
<evidence type="ECO:0000313" key="1">
    <source>
        <dbReference type="EMBL" id="AYN68274.1"/>
    </source>
</evidence>
<dbReference type="PROSITE" id="PS51257">
    <property type="entry name" value="PROKAR_LIPOPROTEIN"/>
    <property type="match status" value="1"/>
</dbReference>
<dbReference type="AlphaFoldDB" id="A0A3G2L7L9"/>
<sequence length="116" mass="13165">MRLSVLFFAIVYCLGLQLGGSCTLDFNKSADSGLNDSNKYFKSVKYLTDAIEVHEFSEASSVPSLTPNNFLPHHASSVFSNEAWYQSKSNFYQRLSKSLVLAFGKKDIAFPFHFYW</sequence>
<dbReference type="KEGG" id="emar:D1013_13250"/>
<dbReference type="Proteomes" id="UP000276309">
    <property type="component" value="Chromosome"/>
</dbReference>
<keyword evidence="2" id="KW-1185">Reference proteome</keyword>
<evidence type="ECO:0000313" key="2">
    <source>
        <dbReference type="Proteomes" id="UP000276309"/>
    </source>
</evidence>
<gene>
    <name evidence="1" type="ORF">D1013_13250</name>
</gene>
<organism evidence="1 2">
    <name type="scientific">Euzebyella marina</name>
    <dbReference type="NCBI Taxonomy" id="1761453"/>
    <lineage>
        <taxon>Bacteria</taxon>
        <taxon>Pseudomonadati</taxon>
        <taxon>Bacteroidota</taxon>
        <taxon>Flavobacteriia</taxon>
        <taxon>Flavobacteriales</taxon>
        <taxon>Flavobacteriaceae</taxon>
        <taxon>Euzebyella</taxon>
    </lineage>
</organism>
<dbReference type="OrthoDB" id="982927at2"/>